<dbReference type="EMBL" id="RCZO01000005">
    <property type="protein sequence ID" value="TPG08518.1"/>
    <property type="molecule type" value="Genomic_DNA"/>
</dbReference>
<proteinExistence type="predicted"/>
<sequence length="94" mass="10763">MNLSPQDKELLRRIDEVLHYRWDPIGVAGVPQASDEYESYVPQVFQLLKGTVDGKDVADYLNWLGTEHIGMGSDPSRDAEVVEALLRWRNHLLE</sequence>
<evidence type="ECO:0000313" key="2">
    <source>
        <dbReference type="Proteomes" id="UP000319486"/>
    </source>
</evidence>
<organism evidence="1 2">
    <name type="scientific">Rhodanobacter glycinis</name>
    <dbReference type="NCBI Taxonomy" id="582702"/>
    <lineage>
        <taxon>Bacteria</taxon>
        <taxon>Pseudomonadati</taxon>
        <taxon>Pseudomonadota</taxon>
        <taxon>Gammaproteobacteria</taxon>
        <taxon>Lysobacterales</taxon>
        <taxon>Rhodanobacteraceae</taxon>
        <taxon>Rhodanobacter</taxon>
    </lineage>
</organism>
<dbReference type="AlphaFoldDB" id="A0A502C6H8"/>
<name>A0A502C6H8_9GAMM</name>
<dbReference type="RefSeq" id="WP_140652048.1">
    <property type="nucleotide sequence ID" value="NZ_RCZB01000003.1"/>
</dbReference>
<evidence type="ECO:0000313" key="1">
    <source>
        <dbReference type="EMBL" id="TPG08518.1"/>
    </source>
</evidence>
<gene>
    <name evidence="1" type="ORF">EAH88_09695</name>
</gene>
<reference evidence="1 2" key="1">
    <citation type="journal article" date="2019" name="Environ. Microbiol.">
        <title>Species interactions and distinct microbial communities in high Arctic permafrost affected cryosols are associated with the CH4 and CO2 gas fluxes.</title>
        <authorList>
            <person name="Altshuler I."/>
            <person name="Hamel J."/>
            <person name="Turney S."/>
            <person name="Magnuson E."/>
            <person name="Levesque R."/>
            <person name="Greer C."/>
            <person name="Whyte L.G."/>
        </authorList>
    </citation>
    <scope>NUCLEOTIDE SEQUENCE [LARGE SCALE GENOMIC DNA]</scope>
    <source>
        <strain evidence="1 2">S13Y</strain>
    </source>
</reference>
<protein>
    <recommendedName>
        <fullName evidence="3">Globin</fullName>
    </recommendedName>
</protein>
<accession>A0A502C6H8</accession>
<dbReference type="Proteomes" id="UP000319486">
    <property type="component" value="Unassembled WGS sequence"/>
</dbReference>
<comment type="caution">
    <text evidence="1">The sequence shown here is derived from an EMBL/GenBank/DDBJ whole genome shotgun (WGS) entry which is preliminary data.</text>
</comment>
<evidence type="ECO:0008006" key="3">
    <source>
        <dbReference type="Google" id="ProtNLM"/>
    </source>
</evidence>
<dbReference type="OrthoDB" id="773332at2"/>
<keyword evidence="2" id="KW-1185">Reference proteome</keyword>